<keyword evidence="2" id="KW-1185">Reference proteome</keyword>
<dbReference type="AlphaFoldDB" id="A0A176VC25"/>
<gene>
    <name evidence="1" type="ORF">AXG93_2482s1070</name>
</gene>
<comment type="caution">
    <text evidence="1">The sequence shown here is derived from an EMBL/GenBank/DDBJ whole genome shotgun (WGS) entry which is preliminary data.</text>
</comment>
<reference evidence="1" key="1">
    <citation type="submission" date="2016-03" db="EMBL/GenBank/DDBJ databases">
        <title>Mechanisms controlling the formation of the plant cell surface in tip-growing cells are functionally conserved among land plants.</title>
        <authorList>
            <person name="Honkanen S."/>
            <person name="Jones V.A."/>
            <person name="Morieri G."/>
            <person name="Champion C."/>
            <person name="Hetherington A.J."/>
            <person name="Kelly S."/>
            <person name="Saint-Marcoux D."/>
            <person name="Proust H."/>
            <person name="Prescott H."/>
            <person name="Dolan L."/>
        </authorList>
    </citation>
    <scope>NUCLEOTIDE SEQUENCE [LARGE SCALE GENOMIC DNA]</scope>
    <source>
        <tissue evidence="1">Whole gametophyte</tissue>
    </source>
</reference>
<evidence type="ECO:0000313" key="2">
    <source>
        <dbReference type="Proteomes" id="UP000077202"/>
    </source>
</evidence>
<protein>
    <submittedName>
        <fullName evidence="1">Uncharacterized protein</fullName>
    </submittedName>
</protein>
<name>A0A176VC25_MARPO</name>
<dbReference type="EMBL" id="LVLJ01004059">
    <property type="protein sequence ID" value="OAE18459.1"/>
    <property type="molecule type" value="Genomic_DNA"/>
</dbReference>
<proteinExistence type="predicted"/>
<evidence type="ECO:0000313" key="1">
    <source>
        <dbReference type="EMBL" id="OAE18459.1"/>
    </source>
</evidence>
<organism evidence="1 2">
    <name type="scientific">Marchantia polymorpha subsp. ruderalis</name>
    <dbReference type="NCBI Taxonomy" id="1480154"/>
    <lineage>
        <taxon>Eukaryota</taxon>
        <taxon>Viridiplantae</taxon>
        <taxon>Streptophyta</taxon>
        <taxon>Embryophyta</taxon>
        <taxon>Marchantiophyta</taxon>
        <taxon>Marchantiopsida</taxon>
        <taxon>Marchantiidae</taxon>
        <taxon>Marchantiales</taxon>
        <taxon>Marchantiaceae</taxon>
        <taxon>Marchantia</taxon>
    </lineage>
</organism>
<dbReference type="Proteomes" id="UP000077202">
    <property type="component" value="Unassembled WGS sequence"/>
</dbReference>
<sequence>MRTKRVRSAFIRSARQLAAGGPRLVTGCWNTAKIGSVTLGDFVVGSGETARWVDVDVDVDADIGGHAAPRCMRCGDLATWRAATTMGMGAPSHAMLKSVAVRNRCRSSGPHVTGTRPDLIADFGITSCHGSVI</sequence>
<accession>A0A176VC25</accession>